<comment type="caution">
    <text evidence="2">The sequence shown here is derived from an EMBL/GenBank/DDBJ whole genome shotgun (WGS) entry which is preliminary data.</text>
</comment>
<evidence type="ECO:0000313" key="3">
    <source>
        <dbReference type="Proteomes" id="UP001066276"/>
    </source>
</evidence>
<evidence type="ECO:0000256" key="1">
    <source>
        <dbReference type="SAM" id="MobiDB-lite"/>
    </source>
</evidence>
<gene>
    <name evidence="2" type="ORF">NDU88_004551</name>
</gene>
<name>A0AAV7RH71_PLEWA</name>
<organism evidence="2 3">
    <name type="scientific">Pleurodeles waltl</name>
    <name type="common">Iberian ribbed newt</name>
    <dbReference type="NCBI Taxonomy" id="8319"/>
    <lineage>
        <taxon>Eukaryota</taxon>
        <taxon>Metazoa</taxon>
        <taxon>Chordata</taxon>
        <taxon>Craniata</taxon>
        <taxon>Vertebrata</taxon>
        <taxon>Euteleostomi</taxon>
        <taxon>Amphibia</taxon>
        <taxon>Batrachia</taxon>
        <taxon>Caudata</taxon>
        <taxon>Salamandroidea</taxon>
        <taxon>Salamandridae</taxon>
        <taxon>Pleurodelinae</taxon>
        <taxon>Pleurodeles</taxon>
    </lineage>
</organism>
<reference evidence="2" key="1">
    <citation type="journal article" date="2022" name="bioRxiv">
        <title>Sequencing and chromosome-scale assembly of the giantPleurodeles waltlgenome.</title>
        <authorList>
            <person name="Brown T."/>
            <person name="Elewa A."/>
            <person name="Iarovenko S."/>
            <person name="Subramanian E."/>
            <person name="Araus A.J."/>
            <person name="Petzold A."/>
            <person name="Susuki M."/>
            <person name="Suzuki K.-i.T."/>
            <person name="Hayashi T."/>
            <person name="Toyoda A."/>
            <person name="Oliveira C."/>
            <person name="Osipova E."/>
            <person name="Leigh N.D."/>
            <person name="Simon A."/>
            <person name="Yun M.H."/>
        </authorList>
    </citation>
    <scope>NUCLEOTIDE SEQUENCE</scope>
    <source>
        <strain evidence="2">20211129_DDA</strain>
        <tissue evidence="2">Liver</tissue>
    </source>
</reference>
<dbReference type="Proteomes" id="UP001066276">
    <property type="component" value="Chromosome 5"/>
</dbReference>
<dbReference type="EMBL" id="JANPWB010000009">
    <property type="protein sequence ID" value="KAJ1151771.1"/>
    <property type="molecule type" value="Genomic_DNA"/>
</dbReference>
<sequence length="209" mass="23183">MALPPLRPGSHDGRRGQVTYVCAAGEKEIRPARAAGVPRASRAGSRRTHKPIQAIRSGSGGTVRPRQDEGRPPRRSLRIRWRSVSGGPREPGAHPFLPQRGTLEWRPQLRVMAAVPSPLSRFLPVCSALPDATLPMCLPVLGSVSAANQRVLGHNRAQDFSLLVGRERSSSIKRPLRPPSWLRPRNNTSLMWWLEYSHTYSCLFTHTNA</sequence>
<evidence type="ECO:0000313" key="2">
    <source>
        <dbReference type="EMBL" id="KAJ1151771.1"/>
    </source>
</evidence>
<keyword evidence="3" id="KW-1185">Reference proteome</keyword>
<dbReference type="AlphaFoldDB" id="A0AAV7RH71"/>
<feature type="region of interest" description="Disordered" evidence="1">
    <location>
        <begin position="32"/>
        <end position="77"/>
    </location>
</feature>
<proteinExistence type="predicted"/>
<protein>
    <submittedName>
        <fullName evidence="2">Uncharacterized protein</fullName>
    </submittedName>
</protein>
<accession>A0AAV7RH71</accession>